<dbReference type="SUPFAM" id="SSF50998">
    <property type="entry name" value="Quinoprotein alcohol dehydrogenase-like"/>
    <property type="match status" value="1"/>
</dbReference>
<dbReference type="InterPro" id="IPR011047">
    <property type="entry name" value="Quinoprotein_ADH-like_sf"/>
</dbReference>
<feature type="domain" description="Calcineurin-like phosphoesterase" evidence="2">
    <location>
        <begin position="21"/>
        <end position="198"/>
    </location>
</feature>
<dbReference type="Proteomes" id="UP000619457">
    <property type="component" value="Unassembled WGS sequence"/>
</dbReference>
<dbReference type="AlphaFoldDB" id="A0A918Q0X6"/>
<dbReference type="Gene3D" id="3.60.21.10">
    <property type="match status" value="1"/>
</dbReference>
<proteinExistence type="predicted"/>
<keyword evidence="4" id="KW-0808">Transferase</keyword>
<dbReference type="InterPro" id="IPR018391">
    <property type="entry name" value="PQQ_b-propeller_rpt"/>
</dbReference>
<evidence type="ECO:0000313" key="5">
    <source>
        <dbReference type="Proteomes" id="UP000619457"/>
    </source>
</evidence>
<feature type="chain" id="PRO_5037518462" evidence="1">
    <location>
        <begin position="19"/>
        <end position="612"/>
    </location>
</feature>
<keyword evidence="1" id="KW-0732">Signal</keyword>
<dbReference type="RefSeq" id="WP_018472886.1">
    <property type="nucleotide sequence ID" value="NZ_BMWX01000003.1"/>
</dbReference>
<feature type="signal peptide" evidence="1">
    <location>
        <begin position="1"/>
        <end position="18"/>
    </location>
</feature>
<dbReference type="SUPFAM" id="SSF56300">
    <property type="entry name" value="Metallo-dependent phosphatases"/>
    <property type="match status" value="1"/>
</dbReference>
<dbReference type="PANTHER" id="PTHR34512:SF30">
    <property type="entry name" value="OUTER MEMBRANE PROTEIN ASSEMBLY FACTOR BAMB"/>
    <property type="match status" value="1"/>
</dbReference>
<dbReference type="InterPro" id="IPR004843">
    <property type="entry name" value="Calcineurin-like_PHP"/>
</dbReference>
<reference evidence="4" key="2">
    <citation type="submission" date="2020-09" db="EMBL/GenBank/DDBJ databases">
        <authorList>
            <person name="Sun Q."/>
            <person name="Kim S."/>
        </authorList>
    </citation>
    <scope>NUCLEOTIDE SEQUENCE</scope>
    <source>
        <strain evidence="4">KCTC 12368</strain>
    </source>
</reference>
<reference evidence="4" key="1">
    <citation type="journal article" date="2014" name="Int. J. Syst. Evol. Microbiol.">
        <title>Complete genome sequence of Corynebacterium casei LMG S-19264T (=DSM 44701T), isolated from a smear-ripened cheese.</title>
        <authorList>
            <consortium name="US DOE Joint Genome Institute (JGI-PGF)"/>
            <person name="Walter F."/>
            <person name="Albersmeier A."/>
            <person name="Kalinowski J."/>
            <person name="Ruckert C."/>
        </authorList>
    </citation>
    <scope>NUCLEOTIDE SEQUENCE</scope>
    <source>
        <strain evidence="4">KCTC 12368</strain>
    </source>
</reference>
<dbReference type="EMBL" id="BMWX01000003">
    <property type="protein sequence ID" value="GGZ28615.1"/>
    <property type="molecule type" value="Genomic_DNA"/>
</dbReference>
<dbReference type="PANTHER" id="PTHR34512">
    <property type="entry name" value="CELL SURFACE PROTEIN"/>
    <property type="match status" value="1"/>
</dbReference>
<dbReference type="Gene3D" id="2.130.10.10">
    <property type="entry name" value="YVTN repeat-like/Quinoprotein amine dehydrogenase"/>
    <property type="match status" value="1"/>
</dbReference>
<feature type="domain" description="Pyrrolo-quinoline quinone repeat" evidence="3">
    <location>
        <begin position="380"/>
        <end position="450"/>
    </location>
</feature>
<sequence>MKWCWLILFSLCISLSHAQVFKFGFVTDTHIGSPNGQAEEDLMRTVQDINAQTDIAFVLVTGDLTEMGTDEEISNARRILDGLSIPYYVVPGNHDTGWSESAGLTFIKTFGYDKFAFEYEGYKFIGTASGPYVRMSDGHIPRDAVVWLDSVLQATPPSQRIININHYPLDESLDNWFELTDRLKEYNTQFTICGHGHRNKVYDFEGIEGVMGRSNLRAKEAVGGYNIVEVTPDTVYFHEKTPGKAVANLWHQLPLSSKEYEDDNSYPRPDYAVNKEYASEVTAKWDYHSSANIISTPVVVEGLVIYGNSIGQMEALSLDSGMLVWTADAGAGVFSSPIRFEDMVIVGAGDGYVYAFDISSGEQRWRYSAEAAVLGSPELDADKVLIGGSDGVFRAIDAETGEEIWRYEGLNGPVVSKPLVYDGLVFFGAWDTYLYALEVDTGKLKWKWSNGSSNRMFSPAMCTPVAAEGRLFIVAPDRYMTAFDARTGEQLWRTNEHTVRESIGISEDGTEVYAKTMNDKIVAFAARGNSPQLLWEVDCHFGYDHIPNMLQVKNRDVYFGTKNSTIYSLDSKSQAINWKYKIDNSMANTVRLVDGNSLIVTTMDGKVLRLMY</sequence>
<name>A0A918Q0X6_9BACT</name>
<dbReference type="InterPro" id="IPR029052">
    <property type="entry name" value="Metallo-depent_PP-like"/>
</dbReference>
<organism evidence="4 5">
    <name type="scientific">Echinicola pacifica</name>
    <dbReference type="NCBI Taxonomy" id="346377"/>
    <lineage>
        <taxon>Bacteria</taxon>
        <taxon>Pseudomonadati</taxon>
        <taxon>Bacteroidota</taxon>
        <taxon>Cytophagia</taxon>
        <taxon>Cytophagales</taxon>
        <taxon>Cyclobacteriaceae</taxon>
        <taxon>Echinicola</taxon>
    </lineage>
</organism>
<gene>
    <name evidence="4" type="ORF">GCM10007049_21990</name>
</gene>
<keyword evidence="4" id="KW-0723">Serine/threonine-protein kinase</keyword>
<comment type="caution">
    <text evidence="4">The sequence shown here is derived from an EMBL/GenBank/DDBJ whole genome shotgun (WGS) entry which is preliminary data.</text>
</comment>
<keyword evidence="5" id="KW-1185">Reference proteome</keyword>
<dbReference type="InterPro" id="IPR002372">
    <property type="entry name" value="PQQ_rpt_dom"/>
</dbReference>
<evidence type="ECO:0000259" key="2">
    <source>
        <dbReference type="Pfam" id="PF00149"/>
    </source>
</evidence>
<keyword evidence="4" id="KW-0418">Kinase</keyword>
<protein>
    <submittedName>
        <fullName evidence="4">Serine/threonine protein kinase</fullName>
    </submittedName>
</protein>
<dbReference type="GO" id="GO:0004674">
    <property type="term" value="F:protein serine/threonine kinase activity"/>
    <property type="evidence" value="ECO:0007669"/>
    <property type="project" value="UniProtKB-KW"/>
</dbReference>
<dbReference type="SMART" id="SM00564">
    <property type="entry name" value="PQQ"/>
    <property type="match status" value="6"/>
</dbReference>
<evidence type="ECO:0000259" key="3">
    <source>
        <dbReference type="Pfam" id="PF13360"/>
    </source>
</evidence>
<evidence type="ECO:0000313" key="4">
    <source>
        <dbReference type="EMBL" id="GGZ28615.1"/>
    </source>
</evidence>
<dbReference type="GO" id="GO:0016787">
    <property type="term" value="F:hydrolase activity"/>
    <property type="evidence" value="ECO:0007669"/>
    <property type="project" value="InterPro"/>
</dbReference>
<evidence type="ECO:0000256" key="1">
    <source>
        <dbReference type="SAM" id="SignalP"/>
    </source>
</evidence>
<dbReference type="Pfam" id="PF13360">
    <property type="entry name" value="PQQ_2"/>
    <property type="match status" value="1"/>
</dbReference>
<accession>A0A918Q0X6</accession>
<dbReference type="Pfam" id="PF00149">
    <property type="entry name" value="Metallophos"/>
    <property type="match status" value="1"/>
</dbReference>
<dbReference type="InterPro" id="IPR015943">
    <property type="entry name" value="WD40/YVTN_repeat-like_dom_sf"/>
</dbReference>